<evidence type="ECO:0000313" key="1">
    <source>
        <dbReference type="EMBL" id="CAD8125857.1"/>
    </source>
</evidence>
<name>A0A8S1RDT1_9CILI</name>
<evidence type="ECO:0000313" key="2">
    <source>
        <dbReference type="Proteomes" id="UP000692954"/>
    </source>
</evidence>
<accession>A0A8S1RDT1</accession>
<proteinExistence type="predicted"/>
<dbReference type="EMBL" id="CAJJDN010000162">
    <property type="protein sequence ID" value="CAD8125857.1"/>
    <property type="molecule type" value="Genomic_DNA"/>
</dbReference>
<gene>
    <name evidence="1" type="ORF">PSON_ATCC_30995.1.T1620121</name>
</gene>
<reference evidence="1" key="1">
    <citation type="submission" date="2021-01" db="EMBL/GenBank/DDBJ databases">
        <authorList>
            <consortium name="Genoscope - CEA"/>
            <person name="William W."/>
        </authorList>
    </citation>
    <scope>NUCLEOTIDE SEQUENCE</scope>
</reference>
<dbReference type="Proteomes" id="UP000692954">
    <property type="component" value="Unassembled WGS sequence"/>
</dbReference>
<dbReference type="AlphaFoldDB" id="A0A8S1RDT1"/>
<keyword evidence="2" id="KW-1185">Reference proteome</keyword>
<protein>
    <submittedName>
        <fullName evidence="1">Uncharacterized protein</fullName>
    </submittedName>
</protein>
<sequence length="75" mass="9136">MDKLLLYIYQNFFKDKKSSPYTPGEPNNRTISYWVKIRREAMMQNFYHGQFKRANSIPVIEVTHKECWLLNYTNQ</sequence>
<organism evidence="1 2">
    <name type="scientific">Paramecium sonneborni</name>
    <dbReference type="NCBI Taxonomy" id="65129"/>
    <lineage>
        <taxon>Eukaryota</taxon>
        <taxon>Sar</taxon>
        <taxon>Alveolata</taxon>
        <taxon>Ciliophora</taxon>
        <taxon>Intramacronucleata</taxon>
        <taxon>Oligohymenophorea</taxon>
        <taxon>Peniculida</taxon>
        <taxon>Parameciidae</taxon>
        <taxon>Paramecium</taxon>
    </lineage>
</organism>
<comment type="caution">
    <text evidence="1">The sequence shown here is derived from an EMBL/GenBank/DDBJ whole genome shotgun (WGS) entry which is preliminary data.</text>
</comment>